<reference evidence="7" key="2">
    <citation type="submission" date="2022-01" db="EMBL/GenBank/DDBJ databases">
        <authorList>
            <person name="Hirooka S."/>
            <person name="Miyagishima S.Y."/>
        </authorList>
    </citation>
    <scope>NUCLEOTIDE SEQUENCE</scope>
    <source>
        <strain evidence="7">NBRC 102759</strain>
    </source>
</reference>
<comment type="similarity">
    <text evidence="5 6">Belongs to the URM1 family.</text>
</comment>
<name>A0A9C7Q1I6_9RHOD</name>
<evidence type="ECO:0000256" key="5">
    <source>
        <dbReference type="HAMAP-Rule" id="MF_03048"/>
    </source>
</evidence>
<comment type="function">
    <text evidence="5">Acts as a sulfur carrier required for 2-thiolation of mcm(5)S(2)U at tRNA wobble positions of cytosolic tRNA(Lys), tRNA(Glu) and tRNA(Gln). Serves as sulfur donor in tRNA 2-thiolation reaction by being thiocarboxylated (-COSH) at its C-terminus by the MOCS3/UBA4 homolog. The sulfur is then transferred to tRNA to form 2-thiolation of mcm(5)S(2)U. Also acts as a ubiquitin-like protein (UBL) that is covalently conjugated via an isopeptide bond to lysine residues of target proteins. The thiocarboxylated form serves as substrate for conjugation and oxidative stress specifically induces the formation of UBL-protein conjugates.</text>
</comment>
<dbReference type="Proteomes" id="UP001061958">
    <property type="component" value="Unassembled WGS sequence"/>
</dbReference>
<dbReference type="GO" id="GO:0002098">
    <property type="term" value="P:tRNA wobble uridine modification"/>
    <property type="evidence" value="ECO:0007669"/>
    <property type="project" value="UniProtKB-UniRule"/>
</dbReference>
<dbReference type="GO" id="GO:0034227">
    <property type="term" value="P:tRNA thio-modification"/>
    <property type="evidence" value="ECO:0007669"/>
    <property type="project" value="UniProtKB-UniRule"/>
</dbReference>
<dbReference type="Pfam" id="PF09138">
    <property type="entry name" value="Urm1"/>
    <property type="match status" value="1"/>
</dbReference>
<evidence type="ECO:0000256" key="4">
    <source>
        <dbReference type="ARBA" id="ARBA00022786"/>
    </source>
</evidence>
<comment type="PTM">
    <text evidence="5">C-terminal thiocarboxylation occurs in 2 steps, it is first acyl-adenylated (-COAMP) via the hesA/moeB/thiF part of the MOCS3/UBA4 homolog, then thiocarboxylated (-COSH) via the rhodanese domain of the MOCS3/UBA4 homolog.</text>
</comment>
<dbReference type="InterPro" id="IPR012675">
    <property type="entry name" value="Beta-grasp_dom_sf"/>
</dbReference>
<dbReference type="Gene3D" id="3.10.20.30">
    <property type="match status" value="1"/>
</dbReference>
<protein>
    <recommendedName>
        <fullName evidence="5">Ubiquitin-related modifier 1 homolog</fullName>
    </recommendedName>
</protein>
<dbReference type="CDD" id="cd01764">
    <property type="entry name" value="Ubl_Urm1"/>
    <property type="match status" value="1"/>
</dbReference>
<dbReference type="InterPro" id="IPR016155">
    <property type="entry name" value="Mopterin_synth/thiamin_S_b"/>
</dbReference>
<evidence type="ECO:0000256" key="3">
    <source>
        <dbReference type="ARBA" id="ARBA00022694"/>
    </source>
</evidence>
<evidence type="ECO:0000256" key="2">
    <source>
        <dbReference type="ARBA" id="ARBA00022499"/>
    </source>
</evidence>
<dbReference type="HAMAP" id="MF_03048">
    <property type="entry name" value="Urm1"/>
    <property type="match status" value="1"/>
</dbReference>
<dbReference type="OrthoDB" id="10248987at2759"/>
<keyword evidence="8" id="KW-1185">Reference proteome</keyword>
<accession>A0A9C7Q1I6</accession>
<dbReference type="GO" id="GO:0032447">
    <property type="term" value="P:protein urmylation"/>
    <property type="evidence" value="ECO:0007669"/>
    <property type="project" value="UniProtKB-UniRule"/>
</dbReference>
<keyword evidence="2 5" id="KW-1017">Isopeptide bond</keyword>
<dbReference type="EMBL" id="BQMJ01000052">
    <property type="protein sequence ID" value="GJQ14175.1"/>
    <property type="molecule type" value="Genomic_DNA"/>
</dbReference>
<gene>
    <name evidence="7" type="ORF">GpartN1_g5966.t1</name>
</gene>
<keyword evidence="3 5" id="KW-0819">tRNA processing</keyword>
<evidence type="ECO:0000256" key="1">
    <source>
        <dbReference type="ARBA" id="ARBA00022490"/>
    </source>
</evidence>
<keyword evidence="1 5" id="KW-0963">Cytoplasm</keyword>
<comment type="caution">
    <text evidence="7">The sequence shown here is derived from an EMBL/GenBank/DDBJ whole genome shotgun (WGS) entry which is preliminary data.</text>
</comment>
<dbReference type="AlphaFoldDB" id="A0A9C7Q1I6"/>
<feature type="modified residue" description="1-thioglycine" evidence="5">
    <location>
        <position position="96"/>
    </location>
</feature>
<dbReference type="InterPro" id="IPR015221">
    <property type="entry name" value="Urm1"/>
</dbReference>
<evidence type="ECO:0000313" key="8">
    <source>
        <dbReference type="Proteomes" id="UP001061958"/>
    </source>
</evidence>
<evidence type="ECO:0000256" key="6">
    <source>
        <dbReference type="RuleBase" id="RU361182"/>
    </source>
</evidence>
<feature type="cross-link" description="Glycyl lysine isopeptide (Gly-Lys) (interchain with K-? in acceptor proteins)" evidence="5">
    <location>
        <position position="96"/>
    </location>
</feature>
<evidence type="ECO:0000313" key="7">
    <source>
        <dbReference type="EMBL" id="GJQ14175.1"/>
    </source>
</evidence>
<dbReference type="GO" id="GO:0005829">
    <property type="term" value="C:cytosol"/>
    <property type="evidence" value="ECO:0007669"/>
    <property type="project" value="UniProtKB-UniRule"/>
</dbReference>
<dbReference type="PANTHER" id="PTHR14986">
    <property type="entry name" value="RURM1 PROTEIN"/>
    <property type="match status" value="1"/>
</dbReference>
<reference evidence="7" key="1">
    <citation type="journal article" date="2022" name="Proc. Natl. Acad. Sci. U.S.A.">
        <title>Life cycle and functional genomics of the unicellular red alga Galdieria for elucidating algal and plant evolution and industrial use.</title>
        <authorList>
            <person name="Hirooka S."/>
            <person name="Itabashi T."/>
            <person name="Ichinose T.M."/>
            <person name="Onuma R."/>
            <person name="Fujiwara T."/>
            <person name="Yamashita S."/>
            <person name="Jong L.W."/>
            <person name="Tomita R."/>
            <person name="Iwane A.H."/>
            <person name="Miyagishima S.Y."/>
        </authorList>
    </citation>
    <scope>NUCLEOTIDE SEQUENCE</scope>
    <source>
        <strain evidence="7">NBRC 102759</strain>
    </source>
</reference>
<organism evidence="7 8">
    <name type="scientific">Galdieria partita</name>
    <dbReference type="NCBI Taxonomy" id="83374"/>
    <lineage>
        <taxon>Eukaryota</taxon>
        <taxon>Rhodophyta</taxon>
        <taxon>Bangiophyceae</taxon>
        <taxon>Galdieriales</taxon>
        <taxon>Galdieriaceae</taxon>
        <taxon>Galdieria</taxon>
    </lineage>
</organism>
<proteinExistence type="inferred from homology"/>
<sequence length="96" mass="10744">MPKVELQFSGGLESLTGGNKVVKVNFSGEQVVLEKVIEWIRTSLIKEKHEYFVQGEHVRPGILVLINDVDWELEGKTSYVIQEGDCITFISTLHGG</sequence>
<dbReference type="SUPFAM" id="SSF54285">
    <property type="entry name" value="MoaD/ThiS"/>
    <property type="match status" value="1"/>
</dbReference>
<dbReference type="PIRSF" id="PIRSF037379">
    <property type="entry name" value="Ubiquitin-related_modifier_1"/>
    <property type="match status" value="1"/>
</dbReference>
<comment type="subcellular location">
    <subcellularLocation>
        <location evidence="5 6">Cytoplasm</location>
    </subcellularLocation>
</comment>
<keyword evidence="4 5" id="KW-0833">Ubl conjugation pathway</keyword>
<comment type="pathway">
    <text evidence="5 6">tRNA modification; 5-methoxycarbonylmethyl-2-thiouridine-tRNA biosynthesis.</text>
</comment>